<organism evidence="2">
    <name type="scientific">viral metagenome</name>
    <dbReference type="NCBI Taxonomy" id="1070528"/>
    <lineage>
        <taxon>unclassified sequences</taxon>
        <taxon>metagenomes</taxon>
        <taxon>organismal metagenomes</taxon>
    </lineage>
</organism>
<proteinExistence type="predicted"/>
<evidence type="ECO:0000259" key="1">
    <source>
        <dbReference type="PROSITE" id="PS50089"/>
    </source>
</evidence>
<dbReference type="Pfam" id="PF04851">
    <property type="entry name" value="ResIII"/>
    <property type="match status" value="1"/>
</dbReference>
<dbReference type="PROSITE" id="PS50089">
    <property type="entry name" value="ZF_RING_2"/>
    <property type="match status" value="1"/>
</dbReference>
<dbReference type="Gene3D" id="3.40.50.300">
    <property type="entry name" value="P-loop containing nucleotide triphosphate hydrolases"/>
    <property type="match status" value="1"/>
</dbReference>
<accession>A0A6C0JDT3</accession>
<evidence type="ECO:0000313" key="2">
    <source>
        <dbReference type="EMBL" id="QHU01898.1"/>
    </source>
</evidence>
<dbReference type="Gene3D" id="3.30.40.10">
    <property type="entry name" value="Zinc/RING finger domain, C3HC4 (zinc finger)"/>
    <property type="match status" value="1"/>
</dbReference>
<sequence length="478" mass="55393">MLVENIKFIPFPSQEYVCNNLSKLLKKNNCVVINDEIGTGKTVSLLLWIYKQKLYNLPYKIKIIASNSIIYQWKDDLDHFFHNLLNYKIITNSKENNLDSYDIIVCNYMTSQILFHNDFICFDEFSSVNCMTINNKNNIGKKSILISSDDYIAKTLSIIHFFENIKIDVSDLEHTINISILPSIKTTHMNNFNKPNKYNYRYTISDVLKASLQYLSPNVQKIIKENDVKHAIEILISDLKLRGLDINLPCFEDDMLTVVKLIKITEIDQLVADIDNTTLSDVEKTKIEKKIKITQIQVEELTQRYDDIISGVCNICCGNLLYPFFYSCCQNVVCENCKHLLKKCPYCRSVNPKLLDFNLNTLSDIILSILQKIEYIGYIVIFRYSQNSMNLNLSEKFGILKGTAEQKREIIRDYKNGTTKILFLSILDDFSGLRLENTTDIIFLDKPCENVEKQIIGRALRFGRNKTLPLNLHYLSCD</sequence>
<dbReference type="InterPro" id="IPR013083">
    <property type="entry name" value="Znf_RING/FYVE/PHD"/>
</dbReference>
<reference evidence="2" key="1">
    <citation type="journal article" date="2020" name="Nature">
        <title>Giant virus diversity and host interactions through global metagenomics.</title>
        <authorList>
            <person name="Schulz F."/>
            <person name="Roux S."/>
            <person name="Paez-Espino D."/>
            <person name="Jungbluth S."/>
            <person name="Walsh D.A."/>
            <person name="Denef V.J."/>
            <person name="McMahon K.D."/>
            <person name="Konstantinidis K.T."/>
            <person name="Eloe-Fadrosh E.A."/>
            <person name="Kyrpides N.C."/>
            <person name="Woyke T."/>
        </authorList>
    </citation>
    <scope>NUCLEOTIDE SEQUENCE</scope>
    <source>
        <strain evidence="2">GVMAG-M-3300025880-56</strain>
    </source>
</reference>
<dbReference type="InterPro" id="IPR006935">
    <property type="entry name" value="Helicase/UvrB_N"/>
</dbReference>
<dbReference type="InterPro" id="IPR001841">
    <property type="entry name" value="Znf_RING"/>
</dbReference>
<feature type="domain" description="RING-type" evidence="1">
    <location>
        <begin position="313"/>
        <end position="348"/>
    </location>
</feature>
<dbReference type="GO" id="GO:0003677">
    <property type="term" value="F:DNA binding"/>
    <property type="evidence" value="ECO:0007669"/>
    <property type="project" value="InterPro"/>
</dbReference>
<dbReference type="GO" id="GO:0016787">
    <property type="term" value="F:hydrolase activity"/>
    <property type="evidence" value="ECO:0007669"/>
    <property type="project" value="InterPro"/>
</dbReference>
<dbReference type="GO" id="GO:0005524">
    <property type="term" value="F:ATP binding"/>
    <property type="evidence" value="ECO:0007669"/>
    <property type="project" value="InterPro"/>
</dbReference>
<name>A0A6C0JDT3_9ZZZZ</name>
<dbReference type="InterPro" id="IPR027417">
    <property type="entry name" value="P-loop_NTPase"/>
</dbReference>
<protein>
    <recommendedName>
        <fullName evidence="1">RING-type domain-containing protein</fullName>
    </recommendedName>
</protein>
<dbReference type="AlphaFoldDB" id="A0A6C0JDT3"/>
<dbReference type="SUPFAM" id="SSF52540">
    <property type="entry name" value="P-loop containing nucleoside triphosphate hydrolases"/>
    <property type="match status" value="1"/>
</dbReference>
<dbReference type="EMBL" id="MN740350">
    <property type="protein sequence ID" value="QHU01898.1"/>
    <property type="molecule type" value="Genomic_DNA"/>
</dbReference>